<proteinExistence type="inferred from homology"/>
<gene>
    <name evidence="4" type="ORF">A6M21_08890</name>
</gene>
<organism evidence="4 5">
    <name type="scientific">Desulfotomaculum copahuensis</name>
    <dbReference type="NCBI Taxonomy" id="1838280"/>
    <lineage>
        <taxon>Bacteria</taxon>
        <taxon>Bacillati</taxon>
        <taxon>Bacillota</taxon>
        <taxon>Clostridia</taxon>
        <taxon>Eubacteriales</taxon>
        <taxon>Desulfotomaculaceae</taxon>
        <taxon>Desulfotomaculum</taxon>
    </lineage>
</organism>
<dbReference type="RefSeq" id="WP_066667730.1">
    <property type="nucleotide sequence ID" value="NZ_LYVF01000137.1"/>
</dbReference>
<dbReference type="Proteomes" id="UP000078532">
    <property type="component" value="Unassembled WGS sequence"/>
</dbReference>
<evidence type="ECO:0000256" key="1">
    <source>
        <dbReference type="PROSITE-ProRule" id="PRU00285"/>
    </source>
</evidence>
<dbReference type="InterPro" id="IPR002068">
    <property type="entry name" value="A-crystallin/Hsp20_dom"/>
</dbReference>
<dbReference type="Gene3D" id="2.60.40.790">
    <property type="match status" value="1"/>
</dbReference>
<comment type="similarity">
    <text evidence="1 2">Belongs to the small heat shock protein (HSP20) family.</text>
</comment>
<dbReference type="EMBL" id="LYVF01000137">
    <property type="protein sequence ID" value="OAT82266.1"/>
    <property type="molecule type" value="Genomic_DNA"/>
</dbReference>
<dbReference type="PANTHER" id="PTHR11527">
    <property type="entry name" value="HEAT-SHOCK PROTEIN 20 FAMILY MEMBER"/>
    <property type="match status" value="1"/>
</dbReference>
<name>A0A1B7LF36_9FIRM</name>
<comment type="caution">
    <text evidence="4">The sequence shown here is derived from an EMBL/GenBank/DDBJ whole genome shotgun (WGS) entry which is preliminary data.</text>
</comment>
<dbReference type="SUPFAM" id="SSF49764">
    <property type="entry name" value="HSP20-like chaperones"/>
    <property type="match status" value="1"/>
</dbReference>
<dbReference type="Pfam" id="PF00011">
    <property type="entry name" value="HSP20"/>
    <property type="match status" value="1"/>
</dbReference>
<feature type="domain" description="SHSP" evidence="3">
    <location>
        <begin position="34"/>
        <end position="146"/>
    </location>
</feature>
<dbReference type="OrthoDB" id="9811615at2"/>
<evidence type="ECO:0000259" key="3">
    <source>
        <dbReference type="PROSITE" id="PS01031"/>
    </source>
</evidence>
<reference evidence="4 5" key="1">
    <citation type="submission" date="2016-04" db="EMBL/GenBank/DDBJ databases">
        <authorList>
            <person name="Evans L.H."/>
            <person name="Alamgir A."/>
            <person name="Owens N."/>
            <person name="Weber N.D."/>
            <person name="Virtaneva K."/>
            <person name="Barbian K."/>
            <person name="Babar A."/>
            <person name="Rosenke K."/>
        </authorList>
    </citation>
    <scope>NUCLEOTIDE SEQUENCE [LARGE SCALE GENOMIC DNA]</scope>
    <source>
        <strain evidence="4 5">LMa1</strain>
    </source>
</reference>
<dbReference type="AlphaFoldDB" id="A0A1B7LF36"/>
<evidence type="ECO:0000313" key="5">
    <source>
        <dbReference type="Proteomes" id="UP000078532"/>
    </source>
</evidence>
<dbReference type="CDD" id="cd06464">
    <property type="entry name" value="ACD_sHsps-like"/>
    <property type="match status" value="1"/>
</dbReference>
<protein>
    <recommendedName>
        <fullName evidence="3">SHSP domain-containing protein</fullName>
    </recommendedName>
</protein>
<sequence length="146" mass="16569">MQLVPWNPWRDLQEVQEAFDRAFGQKMRQWQLPALAASWRPAVDVIDGEDKLIVKAELPGVKKEDVSILVSEDQISLKGEIKRDEEVKEKDYFRSERFYGSFSRTIPLPAPVDQSKAKATFNEGVLEISLPKAGGDKPKQVNVSIE</sequence>
<accession>A0A1B7LF36</accession>
<keyword evidence="5" id="KW-1185">Reference proteome</keyword>
<dbReference type="STRING" id="1838280.A6M21_08890"/>
<dbReference type="InterPro" id="IPR031107">
    <property type="entry name" value="Small_HSP"/>
</dbReference>
<dbReference type="InterPro" id="IPR008978">
    <property type="entry name" value="HSP20-like_chaperone"/>
</dbReference>
<evidence type="ECO:0000256" key="2">
    <source>
        <dbReference type="RuleBase" id="RU003616"/>
    </source>
</evidence>
<dbReference type="PROSITE" id="PS01031">
    <property type="entry name" value="SHSP"/>
    <property type="match status" value="1"/>
</dbReference>
<evidence type="ECO:0000313" key="4">
    <source>
        <dbReference type="EMBL" id="OAT82266.1"/>
    </source>
</evidence>